<feature type="compositionally biased region" description="Basic residues" evidence="1">
    <location>
        <begin position="242"/>
        <end position="251"/>
    </location>
</feature>
<accession>A0A1B6J581</accession>
<evidence type="ECO:0008006" key="3">
    <source>
        <dbReference type="Google" id="ProtNLM"/>
    </source>
</evidence>
<gene>
    <name evidence="2" type="ORF">g.17695</name>
</gene>
<feature type="non-terminal residue" evidence="2">
    <location>
        <position position="309"/>
    </location>
</feature>
<protein>
    <recommendedName>
        <fullName evidence="3">H15 domain-containing protein</fullName>
    </recommendedName>
</protein>
<feature type="compositionally biased region" description="Basic residues" evidence="1">
    <location>
        <begin position="139"/>
        <end position="154"/>
    </location>
</feature>
<reference evidence="2" key="1">
    <citation type="submission" date="2015-11" db="EMBL/GenBank/DDBJ databases">
        <title>De novo transcriptome assembly of four potential Pierce s Disease insect vectors from Arizona vineyards.</title>
        <authorList>
            <person name="Tassone E.E."/>
        </authorList>
    </citation>
    <scope>NUCLEOTIDE SEQUENCE</scope>
</reference>
<organism evidence="2">
    <name type="scientific">Homalodisca liturata</name>
    <dbReference type="NCBI Taxonomy" id="320908"/>
    <lineage>
        <taxon>Eukaryota</taxon>
        <taxon>Metazoa</taxon>
        <taxon>Ecdysozoa</taxon>
        <taxon>Arthropoda</taxon>
        <taxon>Hexapoda</taxon>
        <taxon>Insecta</taxon>
        <taxon>Pterygota</taxon>
        <taxon>Neoptera</taxon>
        <taxon>Paraneoptera</taxon>
        <taxon>Hemiptera</taxon>
        <taxon>Auchenorrhyncha</taxon>
        <taxon>Membracoidea</taxon>
        <taxon>Cicadellidae</taxon>
        <taxon>Cicadellinae</taxon>
        <taxon>Proconiini</taxon>
        <taxon>Homalodisca</taxon>
    </lineage>
</organism>
<proteinExistence type="predicted"/>
<feature type="region of interest" description="Disordered" evidence="1">
    <location>
        <begin position="84"/>
        <end position="172"/>
    </location>
</feature>
<feature type="compositionally biased region" description="Basic residues" evidence="1">
    <location>
        <begin position="87"/>
        <end position="116"/>
    </location>
</feature>
<name>A0A1B6J581_9HEMI</name>
<feature type="compositionally biased region" description="Basic residues" evidence="1">
    <location>
        <begin position="209"/>
        <end position="230"/>
    </location>
</feature>
<dbReference type="AlphaFoldDB" id="A0A1B6J581"/>
<evidence type="ECO:0000313" key="2">
    <source>
        <dbReference type="EMBL" id="JAS94330.1"/>
    </source>
</evidence>
<evidence type="ECO:0000256" key="1">
    <source>
        <dbReference type="SAM" id="MobiDB-lite"/>
    </source>
</evidence>
<feature type="region of interest" description="Disordered" evidence="1">
    <location>
        <begin position="202"/>
        <end position="251"/>
    </location>
</feature>
<sequence length="309" mass="36481">MVVRKVQLAQAVCAVYSLSKPQGATKAEIAKFCRKRFGVVCTSRACERLLERAVDEGLLAKFRRRYRLARGSCCILWANRRGEPPHRGVKRGRRKRAPRPALKRRSSVYRLWRKERRRNEAMRTKQNGRSVRVPNGGRNNKRKTSIKKSRRHNKSEREKNKYSGPTTSKRTCSLEAIHRHRYNLRSKLPNERLKYLKARELRPRGPKDRLKHPKDRTKRHNARPKLRKCTGLRNHLGPKYSKSQHVRKTRRVHSNLQAVSSQVLREAMSKKEKAERGEFYRSILRQTRIAVSHAKSWDRLNHSRQRGQR</sequence>
<dbReference type="EMBL" id="GECU01013376">
    <property type="protein sequence ID" value="JAS94330.1"/>
    <property type="molecule type" value="Transcribed_RNA"/>
</dbReference>